<keyword evidence="6" id="KW-1185">Reference proteome</keyword>
<dbReference type="EMBL" id="RJQC01000005">
    <property type="protein sequence ID" value="RNM29118.1"/>
    <property type="molecule type" value="Genomic_DNA"/>
</dbReference>
<evidence type="ECO:0000313" key="5">
    <source>
        <dbReference type="EMBL" id="RNM29118.1"/>
    </source>
</evidence>
<dbReference type="PANTHER" id="PTHR38445:SF6">
    <property type="entry name" value="GNTR-FAMILY TRANSCRIPTIONAL REGULATOR"/>
    <property type="match status" value="1"/>
</dbReference>
<dbReference type="GO" id="GO:0003700">
    <property type="term" value="F:DNA-binding transcription factor activity"/>
    <property type="evidence" value="ECO:0007669"/>
    <property type="project" value="InterPro"/>
</dbReference>
<dbReference type="InterPro" id="IPR036390">
    <property type="entry name" value="WH_DNA-bd_sf"/>
</dbReference>
<evidence type="ECO:0000259" key="4">
    <source>
        <dbReference type="PROSITE" id="PS50949"/>
    </source>
</evidence>
<dbReference type="PANTHER" id="PTHR38445">
    <property type="entry name" value="HTH-TYPE TRANSCRIPTIONAL REPRESSOR YTRA"/>
    <property type="match status" value="1"/>
</dbReference>
<name>A0A3N0HWT1_9FIRM</name>
<reference evidence="5 6" key="1">
    <citation type="submission" date="2018-11" db="EMBL/GenBank/DDBJ databases">
        <title>Clostridium sp. nov., a member of the family Erysipelotrichaceae isolated from pig faeces.</title>
        <authorList>
            <person name="Chang Y.-H."/>
        </authorList>
    </citation>
    <scope>NUCLEOTIDE SEQUENCE [LARGE SCALE GENOMIC DNA]</scope>
    <source>
        <strain evidence="5 6">YH-panp20</strain>
    </source>
</reference>
<feature type="domain" description="HTH gntR-type" evidence="4">
    <location>
        <begin position="9"/>
        <end position="77"/>
    </location>
</feature>
<organism evidence="5 6">
    <name type="scientific">Absicoccus porci</name>
    <dbReference type="NCBI Taxonomy" id="2486576"/>
    <lineage>
        <taxon>Bacteria</taxon>
        <taxon>Bacillati</taxon>
        <taxon>Bacillota</taxon>
        <taxon>Erysipelotrichia</taxon>
        <taxon>Erysipelotrichales</taxon>
        <taxon>Erysipelotrichaceae</taxon>
        <taxon>Absicoccus</taxon>
    </lineage>
</organism>
<dbReference type="RefSeq" id="WP_128521167.1">
    <property type="nucleotide sequence ID" value="NZ_CAUWBR010000018.1"/>
</dbReference>
<dbReference type="PROSITE" id="PS50949">
    <property type="entry name" value="HTH_GNTR"/>
    <property type="match status" value="1"/>
</dbReference>
<dbReference type="InterPro" id="IPR036388">
    <property type="entry name" value="WH-like_DNA-bd_sf"/>
</dbReference>
<keyword evidence="1" id="KW-0805">Transcription regulation</keyword>
<dbReference type="Gene3D" id="1.10.10.10">
    <property type="entry name" value="Winged helix-like DNA-binding domain superfamily/Winged helix DNA-binding domain"/>
    <property type="match status" value="1"/>
</dbReference>
<dbReference type="GO" id="GO:0003677">
    <property type="term" value="F:DNA binding"/>
    <property type="evidence" value="ECO:0007669"/>
    <property type="project" value="UniProtKB-KW"/>
</dbReference>
<dbReference type="SMART" id="SM00345">
    <property type="entry name" value="HTH_GNTR"/>
    <property type="match status" value="1"/>
</dbReference>
<evidence type="ECO:0000256" key="2">
    <source>
        <dbReference type="ARBA" id="ARBA00023125"/>
    </source>
</evidence>
<dbReference type="AlphaFoldDB" id="A0A3N0HWT1"/>
<dbReference type="Pfam" id="PF00392">
    <property type="entry name" value="GntR"/>
    <property type="match status" value="1"/>
</dbReference>
<evidence type="ECO:0000313" key="6">
    <source>
        <dbReference type="Proteomes" id="UP000276568"/>
    </source>
</evidence>
<dbReference type="CDD" id="cd07377">
    <property type="entry name" value="WHTH_GntR"/>
    <property type="match status" value="1"/>
</dbReference>
<evidence type="ECO:0000256" key="3">
    <source>
        <dbReference type="ARBA" id="ARBA00023163"/>
    </source>
</evidence>
<gene>
    <name evidence="5" type="ORF">EDX97_10835</name>
</gene>
<dbReference type="Proteomes" id="UP000276568">
    <property type="component" value="Unassembled WGS sequence"/>
</dbReference>
<accession>A0A3N0HWT1</accession>
<protein>
    <submittedName>
        <fullName evidence="5">GntR family transcriptional regulator</fullName>
    </submittedName>
</protein>
<sequence>MKWKLDTDRPIYLQIVEHIEKDIMKGKYPPQSQLPSVRALALAIGVNPNTVQRAMAELERKGLVVSQRTNGRFITDDQERIQQMKREYAQAEIQTFLSHMADLGLDTQAVIEAIQKVEGEKDE</sequence>
<keyword evidence="2" id="KW-0238">DNA-binding</keyword>
<comment type="caution">
    <text evidence="5">The sequence shown here is derived from an EMBL/GenBank/DDBJ whole genome shotgun (WGS) entry which is preliminary data.</text>
</comment>
<proteinExistence type="predicted"/>
<dbReference type="OrthoDB" id="163333at2"/>
<evidence type="ECO:0000256" key="1">
    <source>
        <dbReference type="ARBA" id="ARBA00023015"/>
    </source>
</evidence>
<dbReference type="InterPro" id="IPR000524">
    <property type="entry name" value="Tscrpt_reg_HTH_GntR"/>
</dbReference>
<keyword evidence="3" id="KW-0804">Transcription</keyword>
<dbReference type="SUPFAM" id="SSF46785">
    <property type="entry name" value="Winged helix' DNA-binding domain"/>
    <property type="match status" value="1"/>
</dbReference>